<gene>
    <name evidence="1" type="ORF">F5144DRAFT_462470</name>
</gene>
<reference evidence="1 2" key="1">
    <citation type="journal article" date="2021" name="Nat. Commun.">
        <title>Genetic determinants of endophytism in the Arabidopsis root mycobiome.</title>
        <authorList>
            <person name="Mesny F."/>
            <person name="Miyauchi S."/>
            <person name="Thiergart T."/>
            <person name="Pickel B."/>
            <person name="Atanasova L."/>
            <person name="Karlsson M."/>
            <person name="Huettel B."/>
            <person name="Barry K.W."/>
            <person name="Haridas S."/>
            <person name="Chen C."/>
            <person name="Bauer D."/>
            <person name="Andreopoulos W."/>
            <person name="Pangilinan J."/>
            <person name="LaButti K."/>
            <person name="Riley R."/>
            <person name="Lipzen A."/>
            <person name="Clum A."/>
            <person name="Drula E."/>
            <person name="Henrissat B."/>
            <person name="Kohler A."/>
            <person name="Grigoriev I.V."/>
            <person name="Martin F.M."/>
            <person name="Hacquard S."/>
        </authorList>
    </citation>
    <scope>NUCLEOTIDE SEQUENCE [LARGE SCALE GENOMIC DNA]</scope>
    <source>
        <strain evidence="1 2">MPI-SDFR-AT-0079</strain>
    </source>
</reference>
<name>A0ACB7NZU9_9PEZI</name>
<feature type="non-terminal residue" evidence="1">
    <location>
        <position position="296"/>
    </location>
</feature>
<proteinExistence type="predicted"/>
<organism evidence="1 2">
    <name type="scientific">Chaetomium tenue</name>
    <dbReference type="NCBI Taxonomy" id="1854479"/>
    <lineage>
        <taxon>Eukaryota</taxon>
        <taxon>Fungi</taxon>
        <taxon>Dikarya</taxon>
        <taxon>Ascomycota</taxon>
        <taxon>Pezizomycotina</taxon>
        <taxon>Sordariomycetes</taxon>
        <taxon>Sordariomycetidae</taxon>
        <taxon>Sordariales</taxon>
        <taxon>Chaetomiaceae</taxon>
        <taxon>Chaetomium</taxon>
    </lineage>
</organism>
<dbReference type="Proteomes" id="UP000724584">
    <property type="component" value="Unassembled WGS sequence"/>
</dbReference>
<evidence type="ECO:0000313" key="1">
    <source>
        <dbReference type="EMBL" id="KAH6623959.1"/>
    </source>
</evidence>
<comment type="caution">
    <text evidence="1">The sequence shown here is derived from an EMBL/GenBank/DDBJ whole genome shotgun (WGS) entry which is preliminary data.</text>
</comment>
<protein>
    <submittedName>
        <fullName evidence="1">Uncharacterized protein</fullName>
    </submittedName>
</protein>
<dbReference type="EMBL" id="JAGIZQ010000006">
    <property type="protein sequence ID" value="KAH6623959.1"/>
    <property type="molecule type" value="Genomic_DNA"/>
</dbReference>
<keyword evidence="2" id="KW-1185">Reference proteome</keyword>
<evidence type="ECO:0000313" key="2">
    <source>
        <dbReference type="Proteomes" id="UP000724584"/>
    </source>
</evidence>
<accession>A0ACB7NZU9</accession>
<sequence>MDTAEMVSEGKLKQGFFLATLVSTVAGTFITSINLYDRLIEQRRQKKLDRGQNKRIKELEGRLNEAEEEKERIKEESTKSSKASDGDNEFRNSLQQNGKMVQNEYNRYFANLGPKFAEGDLVAQNQIQGQIILLQGSVIKLLEEAILTGTLPDLNRLYNTSEFARESSIRALRDQYQRLLQSAPQVQQQQERRPGGPMMRRISSTPSLRGDRSTTTDSVRSHGGHALQKALTHPSNAAAPLFCRCARELQQTSRPLESVIAVDRGAAVCAGCDARAEDGDDVVDGCRSWRVEKELA</sequence>